<reference evidence="3 4" key="1">
    <citation type="journal article" date="2024" name="Commun. Biol.">
        <title>Comparative genomic analysis of thermophilic fungi reveals convergent evolutionary adaptations and gene losses.</title>
        <authorList>
            <person name="Steindorff A.S."/>
            <person name="Aguilar-Pontes M.V."/>
            <person name="Robinson A.J."/>
            <person name="Andreopoulos B."/>
            <person name="LaButti K."/>
            <person name="Kuo A."/>
            <person name="Mondo S."/>
            <person name="Riley R."/>
            <person name="Otillar R."/>
            <person name="Haridas S."/>
            <person name="Lipzen A."/>
            <person name="Grimwood J."/>
            <person name="Schmutz J."/>
            <person name="Clum A."/>
            <person name="Reid I.D."/>
            <person name="Moisan M.C."/>
            <person name="Butler G."/>
            <person name="Nguyen T.T.M."/>
            <person name="Dewar K."/>
            <person name="Conant G."/>
            <person name="Drula E."/>
            <person name="Henrissat B."/>
            <person name="Hansel C."/>
            <person name="Singer S."/>
            <person name="Hutchinson M.I."/>
            <person name="de Vries R.P."/>
            <person name="Natvig D.O."/>
            <person name="Powell A.J."/>
            <person name="Tsang A."/>
            <person name="Grigoriev I.V."/>
        </authorList>
    </citation>
    <scope>NUCLEOTIDE SEQUENCE [LARGE SCALE GENOMIC DNA]</scope>
    <source>
        <strain evidence="3 4">CBS 494.80</strain>
    </source>
</reference>
<feature type="region of interest" description="Disordered" evidence="1">
    <location>
        <begin position="174"/>
        <end position="286"/>
    </location>
</feature>
<feature type="compositionally biased region" description="Polar residues" evidence="1">
    <location>
        <begin position="1"/>
        <end position="13"/>
    </location>
</feature>
<feature type="compositionally biased region" description="Basic and acidic residues" evidence="1">
    <location>
        <begin position="201"/>
        <end position="224"/>
    </location>
</feature>
<evidence type="ECO:0000313" key="4">
    <source>
        <dbReference type="Proteomes" id="UP001595075"/>
    </source>
</evidence>
<evidence type="ECO:0000256" key="2">
    <source>
        <dbReference type="SAM" id="Phobius"/>
    </source>
</evidence>
<comment type="caution">
    <text evidence="3">The sequence shown here is derived from an EMBL/GenBank/DDBJ whole genome shotgun (WGS) entry which is preliminary data.</text>
</comment>
<protein>
    <submittedName>
        <fullName evidence="3">Uncharacterized protein</fullName>
    </submittedName>
</protein>
<feature type="compositionally biased region" description="Polar residues" evidence="1">
    <location>
        <begin position="274"/>
        <end position="283"/>
    </location>
</feature>
<evidence type="ECO:0000256" key="1">
    <source>
        <dbReference type="SAM" id="MobiDB-lite"/>
    </source>
</evidence>
<organism evidence="3 4">
    <name type="scientific">Oculimacula yallundae</name>
    <dbReference type="NCBI Taxonomy" id="86028"/>
    <lineage>
        <taxon>Eukaryota</taxon>
        <taxon>Fungi</taxon>
        <taxon>Dikarya</taxon>
        <taxon>Ascomycota</taxon>
        <taxon>Pezizomycotina</taxon>
        <taxon>Leotiomycetes</taxon>
        <taxon>Helotiales</taxon>
        <taxon>Ploettnerulaceae</taxon>
        <taxon>Oculimacula</taxon>
    </lineage>
</organism>
<dbReference type="Proteomes" id="UP001595075">
    <property type="component" value="Unassembled WGS sequence"/>
</dbReference>
<feature type="compositionally biased region" description="Acidic residues" evidence="1">
    <location>
        <begin position="225"/>
        <end position="246"/>
    </location>
</feature>
<proteinExistence type="predicted"/>
<dbReference type="EMBL" id="JAZHXI010000022">
    <property type="protein sequence ID" value="KAL2060436.1"/>
    <property type="molecule type" value="Genomic_DNA"/>
</dbReference>
<sequence length="827" mass="94222">MPIRSNLTPRTMATPTPGTPSSSRPPPPPTPPPRLQTFQFLLFALESSPEFLLKSYQTNVEIATKAYNSLADYHANTVLSDLAHEEGRWADYAKWRLVKLGKYSSYKNVNAIGRLIYREMHAAGVWDNVDVDVDVGGFDVDVKNNEDREFLQSLKDWYKDHEPPIEASALKLKEEPRELRDTRMPWRRKAKEGGRRGGGGDGEKEVEGGRGGGGEKWEKRRWKEEEEEEGEENWENWEEKEEEEEREMTANRGKERKKKAKAVVNATPGPSLPRPTTTATNVIPTPPRGLHTWHQIESHLRLPIKLFLQALFYIMVTYFLIYCLLFLLKQIPIIGPAIVFLINQINDLIPTEPSTPHGASMTWLLDYNISTNAFIRKIIYPVVSTFVRSEAEVEELPVAPISHLFAVIENTQNLSQISMQLLPVAKLLEYSSYSLISASAVVGASDLQGKKQLAEEYTFLLEHTRTLGVSLRKFDIGVEMLMKNFSLHLSMTLERIREIVVESNTKRANPWWEFFTHATTLTSSTCSLLPVLKSLDLIHSNPFIWATCGVSLLLSTQGHCYLLSKAENSPSTFPSTAADPLLHTVCTPTRYFNPTSISSALKEQLHEEAQMLADEFTNLVSAASNHIEYLLQHSQNSSDDAQIIQNHYQIVQVLRKTDENAVLYKQKTLTIKAQPTPASWLDWFRNQHAADAVKASEQFAGVRLTLQWRDLKELESIQHDADFFLKSAIEVLHTMQANLGAFGRDVGFFEQYQLQHNAWQALVKQMERLEPIVEKMDGLRGAYSKERKKVAGKWRERWDFCVKQRKKVQLAAVEIGKGWEDCLFRTE</sequence>
<gene>
    <name evidence="3" type="ORF">VTL71DRAFT_9467</name>
</gene>
<feature type="region of interest" description="Disordered" evidence="1">
    <location>
        <begin position="1"/>
        <end position="31"/>
    </location>
</feature>
<keyword evidence="2" id="KW-1133">Transmembrane helix</keyword>
<name>A0ABR4BTK5_9HELO</name>
<keyword evidence="4" id="KW-1185">Reference proteome</keyword>
<evidence type="ECO:0000313" key="3">
    <source>
        <dbReference type="EMBL" id="KAL2060436.1"/>
    </source>
</evidence>
<keyword evidence="2" id="KW-0472">Membrane</keyword>
<accession>A0ABR4BTK5</accession>
<feature type="transmembrane region" description="Helical" evidence="2">
    <location>
        <begin position="306"/>
        <end position="328"/>
    </location>
</feature>
<feature type="compositionally biased region" description="Basic and acidic residues" evidence="1">
    <location>
        <begin position="174"/>
        <end position="184"/>
    </location>
</feature>
<keyword evidence="2" id="KW-0812">Transmembrane</keyword>